<keyword evidence="3" id="KW-1185">Reference proteome</keyword>
<gene>
    <name evidence="2" type="ORF">UTRI_06246_B</name>
</gene>
<evidence type="ECO:0000256" key="1">
    <source>
        <dbReference type="SAM" id="SignalP"/>
    </source>
</evidence>
<organism evidence="2 3">
    <name type="scientific">Ustilago trichophora</name>
    <dbReference type="NCBI Taxonomy" id="86804"/>
    <lineage>
        <taxon>Eukaryota</taxon>
        <taxon>Fungi</taxon>
        <taxon>Dikarya</taxon>
        <taxon>Basidiomycota</taxon>
        <taxon>Ustilaginomycotina</taxon>
        <taxon>Ustilaginomycetes</taxon>
        <taxon>Ustilaginales</taxon>
        <taxon>Ustilaginaceae</taxon>
        <taxon>Ustilago</taxon>
    </lineage>
</organism>
<reference evidence="2 3" key="1">
    <citation type="submission" date="2018-03" db="EMBL/GenBank/DDBJ databases">
        <authorList>
            <person name="Guldener U."/>
        </authorList>
    </citation>
    <scope>NUCLEOTIDE SEQUENCE [LARGE SCALE GENOMIC DNA]</scope>
    <source>
        <strain evidence="2 3">NBRC100155</strain>
    </source>
</reference>
<proteinExistence type="predicted"/>
<dbReference type="Proteomes" id="UP000324022">
    <property type="component" value="Unassembled WGS sequence"/>
</dbReference>
<name>A0A5C3EGY7_9BASI</name>
<sequence length="204" mass="23387">MRQFVTTIFIFTLVLRVTTLPGTLAARRNRARVHPISPSEPLKLPEVMEWPFNIDTEYHSRYSDLLQPHLRRTYNLPLARIETSRRLPSDSPIALHELEEQIRKHAKKKNFVWLGGEPELSHHRLLAFAIDGTYQDVGQKYFAILSFHPQADLMRPLLTVHAFVKASGVSGIEAKMQNLRANPLAVEPGQALTSYDVLSLFRRL</sequence>
<evidence type="ECO:0008006" key="4">
    <source>
        <dbReference type="Google" id="ProtNLM"/>
    </source>
</evidence>
<evidence type="ECO:0000313" key="3">
    <source>
        <dbReference type="Proteomes" id="UP000324022"/>
    </source>
</evidence>
<feature type="chain" id="PRO_5022726333" description="Effector family protein Eff1" evidence="1">
    <location>
        <begin position="26"/>
        <end position="204"/>
    </location>
</feature>
<evidence type="ECO:0000313" key="2">
    <source>
        <dbReference type="EMBL" id="SPO29944.1"/>
    </source>
</evidence>
<accession>A0A5C3EGY7</accession>
<dbReference type="EMBL" id="OOIN01000030">
    <property type="protein sequence ID" value="SPO29944.1"/>
    <property type="molecule type" value="Genomic_DNA"/>
</dbReference>
<feature type="signal peptide" evidence="1">
    <location>
        <begin position="1"/>
        <end position="25"/>
    </location>
</feature>
<keyword evidence="1" id="KW-0732">Signal</keyword>
<protein>
    <recommendedName>
        <fullName evidence="4">Effector family protein Eff1</fullName>
    </recommendedName>
</protein>
<dbReference type="AlphaFoldDB" id="A0A5C3EGY7"/>